<dbReference type="Proteomes" id="UP000037997">
    <property type="component" value="Unassembled WGS sequence"/>
</dbReference>
<gene>
    <name evidence="1" type="ORF">HPU229334_00520</name>
</gene>
<protein>
    <submittedName>
        <fullName evidence="1">Uncharacterized protein</fullName>
    </submittedName>
</protein>
<dbReference type="EMBL" id="JNOC01000107">
    <property type="protein sequence ID" value="KPH54725.1"/>
    <property type="molecule type" value="Genomic_DNA"/>
</dbReference>
<dbReference type="RefSeq" id="WP_054198731.1">
    <property type="nucleotide sequence ID" value="NZ_JNOC01000107.1"/>
</dbReference>
<accession>A0A0N1EAA6</accession>
<name>A0A0N1EAA6_9HELI</name>
<proteinExistence type="predicted"/>
<dbReference type="AlphaFoldDB" id="A0A0N1EAA6"/>
<organism evidence="1 2">
    <name type="scientific">Helicobacter pullorum</name>
    <dbReference type="NCBI Taxonomy" id="35818"/>
    <lineage>
        <taxon>Bacteria</taxon>
        <taxon>Pseudomonadati</taxon>
        <taxon>Campylobacterota</taxon>
        <taxon>Epsilonproteobacteria</taxon>
        <taxon>Campylobacterales</taxon>
        <taxon>Helicobacteraceae</taxon>
        <taxon>Helicobacter</taxon>
    </lineage>
</organism>
<dbReference type="PATRIC" id="fig|35818.11.peg.101"/>
<comment type="caution">
    <text evidence="1">The sequence shown here is derived from an EMBL/GenBank/DDBJ whole genome shotgun (WGS) entry which is preliminary data.</text>
</comment>
<evidence type="ECO:0000313" key="2">
    <source>
        <dbReference type="Proteomes" id="UP000037997"/>
    </source>
</evidence>
<evidence type="ECO:0000313" key="1">
    <source>
        <dbReference type="EMBL" id="KPH54725.1"/>
    </source>
</evidence>
<sequence>MWENIANFLGSEAFKNSVGLLGAGARIYGAHNQQKMAKKELDFQKDMYNQWNSTRMQNQNNMNNAYDDVFNQNKKKNQGGMLGSGLYGGMQ</sequence>
<reference evidence="1 2" key="1">
    <citation type="submission" date="2014-06" db="EMBL/GenBank/DDBJ databases">
        <title>Helicobacter pullorum isolates in fresh chicken meat - phenotypic and genotypic features.</title>
        <authorList>
            <person name="Borges V."/>
            <person name="Santos A."/>
            <person name="Correia C.B."/>
            <person name="Saraiva M."/>
            <person name="Menard A."/>
            <person name="Vieira L."/>
            <person name="Sampaio D.A."/>
            <person name="Gomes J.P."/>
            <person name="Oleastro M."/>
        </authorList>
    </citation>
    <scope>NUCLEOTIDE SEQUENCE [LARGE SCALE GENOMIC DNA]</scope>
    <source>
        <strain evidence="1 2">229334/12</strain>
    </source>
</reference>